<reference evidence="2 3" key="1">
    <citation type="submission" date="2020-07" db="EMBL/GenBank/DDBJ databases">
        <title>Natrinema (YPL30) sp. nov. and Haloterrigena xxxxxx (YPL8) sp. nov., isolated from a salt mine.</title>
        <authorList>
            <person name="Cui H."/>
        </authorList>
    </citation>
    <scope>NUCLEOTIDE SEQUENCE [LARGE SCALE GENOMIC DNA]</scope>
    <source>
        <strain evidence="2 3">YPL13</strain>
    </source>
</reference>
<dbReference type="KEGG" id="nay:HYG81_07100"/>
<feature type="domain" description="UspA" evidence="1">
    <location>
        <begin position="2"/>
        <end position="146"/>
    </location>
</feature>
<dbReference type="Pfam" id="PF00582">
    <property type="entry name" value="Usp"/>
    <property type="match status" value="1"/>
</dbReference>
<proteinExistence type="predicted"/>
<dbReference type="GeneID" id="56142959"/>
<organism evidence="2 3">
    <name type="scientific">Natrinema zhouii</name>
    <dbReference type="NCBI Taxonomy" id="1710539"/>
    <lineage>
        <taxon>Archaea</taxon>
        <taxon>Methanobacteriati</taxon>
        <taxon>Methanobacteriota</taxon>
        <taxon>Stenosarchaea group</taxon>
        <taxon>Halobacteria</taxon>
        <taxon>Halobacteriales</taxon>
        <taxon>Natrialbaceae</taxon>
        <taxon>Natrinema</taxon>
    </lineage>
</organism>
<dbReference type="SUPFAM" id="SSF52402">
    <property type="entry name" value="Adenine nucleotide alpha hydrolases-like"/>
    <property type="match status" value="1"/>
</dbReference>
<protein>
    <submittedName>
        <fullName evidence="2">Universal stress protein</fullName>
    </submittedName>
</protein>
<dbReference type="RefSeq" id="WP_180842524.1">
    <property type="nucleotide sequence ID" value="NZ_CP059154.1"/>
</dbReference>
<dbReference type="EMBL" id="CP059154">
    <property type="protein sequence ID" value="QLK27362.1"/>
    <property type="molecule type" value="Genomic_DNA"/>
</dbReference>
<dbReference type="Proteomes" id="UP000510869">
    <property type="component" value="Chromosome"/>
</dbReference>
<dbReference type="AlphaFoldDB" id="A0A7D6GSJ6"/>
<dbReference type="InterPro" id="IPR006016">
    <property type="entry name" value="UspA"/>
</dbReference>
<keyword evidence="3" id="KW-1185">Reference proteome</keyword>
<sequence>MERALVVVEPTEEAKELVREAGSLANGVDASVVLIHATTDEEYAARKQAMSSIASSGGEYTADDAREGAEQFARDVAADVLSDLEIRYEAVGDVGKKGDVILQAAEEHECDHIFLPGRNRSPTGKALFGDTTQKVVLGFDGPVTVVTN</sequence>
<evidence type="ECO:0000259" key="1">
    <source>
        <dbReference type="Pfam" id="PF00582"/>
    </source>
</evidence>
<dbReference type="Gene3D" id="3.40.50.620">
    <property type="entry name" value="HUPs"/>
    <property type="match status" value="1"/>
</dbReference>
<gene>
    <name evidence="2" type="ORF">HYG81_07100</name>
</gene>
<accession>A0A7D6GSJ6</accession>
<name>A0A7D6GSJ6_9EURY</name>
<evidence type="ECO:0000313" key="3">
    <source>
        <dbReference type="Proteomes" id="UP000510869"/>
    </source>
</evidence>
<dbReference type="CDD" id="cd00293">
    <property type="entry name" value="USP-like"/>
    <property type="match status" value="1"/>
</dbReference>
<evidence type="ECO:0000313" key="2">
    <source>
        <dbReference type="EMBL" id="QLK27362.1"/>
    </source>
</evidence>
<dbReference type="OrthoDB" id="169922at2157"/>
<dbReference type="InterPro" id="IPR014729">
    <property type="entry name" value="Rossmann-like_a/b/a_fold"/>
</dbReference>